<dbReference type="PANTHER" id="PTHR47501">
    <property type="entry name" value="TRANSPOSASE-RELATED"/>
    <property type="match status" value="1"/>
</dbReference>
<dbReference type="EMBL" id="AJIL01000015">
    <property type="protein sequence ID" value="KNF03940.1"/>
    <property type="molecule type" value="Genomic_DNA"/>
</dbReference>
<dbReference type="OrthoDB" id="10652948at2759"/>
<feature type="region of interest" description="Disordered" evidence="1">
    <location>
        <begin position="77"/>
        <end position="117"/>
    </location>
</feature>
<proteinExistence type="predicted"/>
<organism evidence="2 3">
    <name type="scientific">Puccinia striiformis f. sp. tritici PST-78</name>
    <dbReference type="NCBI Taxonomy" id="1165861"/>
    <lineage>
        <taxon>Eukaryota</taxon>
        <taxon>Fungi</taxon>
        <taxon>Dikarya</taxon>
        <taxon>Basidiomycota</taxon>
        <taxon>Pucciniomycotina</taxon>
        <taxon>Pucciniomycetes</taxon>
        <taxon>Pucciniales</taxon>
        <taxon>Pucciniaceae</taxon>
        <taxon>Puccinia</taxon>
    </lineage>
</organism>
<evidence type="ECO:0000313" key="2">
    <source>
        <dbReference type="EMBL" id="KNF03940.1"/>
    </source>
</evidence>
<name>A0A0L0VY43_9BASI</name>
<dbReference type="PANTHER" id="PTHR47501:SF5">
    <property type="entry name" value="HAT C-TERMINAL DIMERISATION DOMAIN-CONTAINING PROTEIN"/>
    <property type="match status" value="1"/>
</dbReference>
<dbReference type="STRING" id="1165861.A0A0L0VY43"/>
<sequence length="231" mass="26241">MTAEVDRLVNKFGGTKLDLTANHIRCLCHKLGLILTAGLNAIDLETTGLTPEKHATLGFVPGLDTINEVVQRSDSLPGKSNCFNSDDEAPPENIQASINDPNTEGEEENSNHDEEEDRSTEFNSLAKILQNVDYVISRITSSAAKRSQFSVWAKKLEYEGRSLIAGYGIRWNIKWQSRDRAYEARDVISKLLELERVRHSREGGKHFYQEVKIRWSDWEIVKRLNDILSVR</sequence>
<evidence type="ECO:0000313" key="3">
    <source>
        <dbReference type="Proteomes" id="UP000054564"/>
    </source>
</evidence>
<dbReference type="AlphaFoldDB" id="A0A0L0VY43"/>
<protein>
    <submittedName>
        <fullName evidence="2">Uncharacterized protein</fullName>
    </submittedName>
</protein>
<evidence type="ECO:0000256" key="1">
    <source>
        <dbReference type="SAM" id="MobiDB-lite"/>
    </source>
</evidence>
<keyword evidence="3" id="KW-1185">Reference proteome</keyword>
<dbReference type="Proteomes" id="UP000054564">
    <property type="component" value="Unassembled WGS sequence"/>
</dbReference>
<accession>A0A0L0VY43</accession>
<reference evidence="3" key="1">
    <citation type="submission" date="2014-03" db="EMBL/GenBank/DDBJ databases">
        <title>The Genome Sequence of Puccinia striiformis f. sp. tritici PST-78.</title>
        <authorList>
            <consortium name="The Broad Institute Genome Sequencing Platform"/>
            <person name="Cuomo C."/>
            <person name="Hulbert S."/>
            <person name="Chen X."/>
            <person name="Walker B."/>
            <person name="Young S.K."/>
            <person name="Zeng Q."/>
            <person name="Gargeya S."/>
            <person name="Fitzgerald M."/>
            <person name="Haas B."/>
            <person name="Abouelleil A."/>
            <person name="Alvarado L."/>
            <person name="Arachchi H.M."/>
            <person name="Berlin A.M."/>
            <person name="Chapman S.B."/>
            <person name="Goldberg J."/>
            <person name="Griggs A."/>
            <person name="Gujja S."/>
            <person name="Hansen M."/>
            <person name="Howarth C."/>
            <person name="Imamovic A."/>
            <person name="Larimer J."/>
            <person name="McCowan C."/>
            <person name="Montmayeur A."/>
            <person name="Murphy C."/>
            <person name="Neiman D."/>
            <person name="Pearson M."/>
            <person name="Priest M."/>
            <person name="Roberts A."/>
            <person name="Saif S."/>
            <person name="Shea T."/>
            <person name="Sisk P."/>
            <person name="Sykes S."/>
            <person name="Wortman J."/>
            <person name="Nusbaum C."/>
            <person name="Birren B."/>
        </authorList>
    </citation>
    <scope>NUCLEOTIDE SEQUENCE [LARGE SCALE GENOMIC DNA]</scope>
    <source>
        <strain evidence="3">race PST-78</strain>
    </source>
</reference>
<comment type="caution">
    <text evidence="2">The sequence shown here is derived from an EMBL/GenBank/DDBJ whole genome shotgun (WGS) entry which is preliminary data.</text>
</comment>
<feature type="compositionally biased region" description="Acidic residues" evidence="1">
    <location>
        <begin position="103"/>
        <end position="117"/>
    </location>
</feature>
<gene>
    <name evidence="2" type="ORF">PSTG_03026</name>
</gene>